<feature type="transmembrane region" description="Helical" evidence="1">
    <location>
        <begin position="91"/>
        <end position="111"/>
    </location>
</feature>
<feature type="transmembrane region" description="Helical" evidence="1">
    <location>
        <begin position="118"/>
        <end position="140"/>
    </location>
</feature>
<evidence type="ECO:0000313" key="2">
    <source>
        <dbReference type="EMBL" id="PIT91309.1"/>
    </source>
</evidence>
<name>A0A2M6WEW0_9BACT</name>
<gene>
    <name evidence="2" type="ORF">COU17_00760</name>
</gene>
<comment type="caution">
    <text evidence="2">The sequence shown here is derived from an EMBL/GenBank/DDBJ whole genome shotgun (WGS) entry which is preliminary data.</text>
</comment>
<feature type="transmembrane region" description="Helical" evidence="1">
    <location>
        <begin position="34"/>
        <end position="55"/>
    </location>
</feature>
<sequence length="432" mass="50080">MTQLLKKLFPTTFDQRIIHAYQRFFSIQELEKELVLKWVFGASLFSYFTTFSFWVSSTVLTADAVEKGYAVCRPYFQGCTDWLFLHGLPNGYSQTVLYMGLFGLMLIAVYLMYRKEWVLAHMSIVLMYLWHALATFILSGQLGGNYDYYLFVLTTILLFLPHKEFFLKLCFVLFYALSTVAKIHPAWVAGTYFSALQTGLPLFPDWSIPFWTNLVIFMEMVGAWFLLSRPGLVQRLVLVFFIAFHLYSGILVKYHYPSVVLPTLIILFGLFYRKTPIPFDRRSIAGWVLVGLLVCMQSLPLFIPGDEKLTLEGNKYGLYMFESNHQCISTARITFTDGSEQVIYNESANARARCEPYRYWFRLNAFCKRNAAHIQSAAWTFDHSINGGPFLRIVDTDELCALQYRPLTHNDWIKTHSDEPEVVGYPVENIYD</sequence>
<proteinExistence type="predicted"/>
<evidence type="ECO:0000256" key="1">
    <source>
        <dbReference type="SAM" id="Phobius"/>
    </source>
</evidence>
<feature type="transmembrane region" description="Helical" evidence="1">
    <location>
        <begin position="169"/>
        <end position="188"/>
    </location>
</feature>
<feature type="transmembrane region" description="Helical" evidence="1">
    <location>
        <begin position="146"/>
        <end position="162"/>
    </location>
</feature>
<reference evidence="3" key="1">
    <citation type="submission" date="2017-09" db="EMBL/GenBank/DDBJ databases">
        <title>Depth-based differentiation of microbial function through sediment-hosted aquifers and enrichment of novel symbionts in the deep terrestrial subsurface.</title>
        <authorList>
            <person name="Probst A.J."/>
            <person name="Ladd B."/>
            <person name="Jarett J.K."/>
            <person name="Geller-Mcgrath D.E."/>
            <person name="Sieber C.M.K."/>
            <person name="Emerson J.B."/>
            <person name="Anantharaman K."/>
            <person name="Thomas B.C."/>
            <person name="Malmstrom R."/>
            <person name="Stieglmeier M."/>
            <person name="Klingl A."/>
            <person name="Woyke T."/>
            <person name="Ryan C.M."/>
            <person name="Banfield J.F."/>
        </authorList>
    </citation>
    <scope>NUCLEOTIDE SEQUENCE [LARGE SCALE GENOMIC DNA]</scope>
</reference>
<feature type="transmembrane region" description="Helical" evidence="1">
    <location>
        <begin position="232"/>
        <end position="248"/>
    </location>
</feature>
<feature type="transmembrane region" description="Helical" evidence="1">
    <location>
        <begin position="284"/>
        <end position="303"/>
    </location>
</feature>
<dbReference type="AlphaFoldDB" id="A0A2M6WEW0"/>
<feature type="transmembrane region" description="Helical" evidence="1">
    <location>
        <begin position="254"/>
        <end position="272"/>
    </location>
</feature>
<keyword evidence="1" id="KW-0812">Transmembrane</keyword>
<dbReference type="Proteomes" id="UP000228809">
    <property type="component" value="Unassembled WGS sequence"/>
</dbReference>
<protein>
    <recommendedName>
        <fullName evidence="4">HTTM domain-containing protein</fullName>
    </recommendedName>
</protein>
<organism evidence="2 3">
    <name type="scientific">Candidatus Kaiserbacteria bacterium CG10_big_fil_rev_8_21_14_0_10_49_17</name>
    <dbReference type="NCBI Taxonomy" id="1974609"/>
    <lineage>
        <taxon>Bacteria</taxon>
        <taxon>Candidatus Kaiseribacteriota</taxon>
    </lineage>
</organism>
<keyword evidence="1" id="KW-1133">Transmembrane helix</keyword>
<evidence type="ECO:0000313" key="3">
    <source>
        <dbReference type="Proteomes" id="UP000228809"/>
    </source>
</evidence>
<keyword evidence="1" id="KW-0472">Membrane</keyword>
<evidence type="ECO:0008006" key="4">
    <source>
        <dbReference type="Google" id="ProtNLM"/>
    </source>
</evidence>
<feature type="transmembrane region" description="Helical" evidence="1">
    <location>
        <begin position="208"/>
        <end position="227"/>
    </location>
</feature>
<dbReference type="EMBL" id="PFBJ01000004">
    <property type="protein sequence ID" value="PIT91309.1"/>
    <property type="molecule type" value="Genomic_DNA"/>
</dbReference>
<accession>A0A2M6WEW0</accession>